<dbReference type="AlphaFoldDB" id="A0A916E4V5"/>
<dbReference type="Proteomes" id="UP000684084">
    <property type="component" value="Unassembled WGS sequence"/>
</dbReference>
<feature type="region of interest" description="Disordered" evidence="1">
    <location>
        <begin position="20"/>
        <end position="39"/>
    </location>
</feature>
<protein>
    <submittedName>
        <fullName evidence="2">Uncharacterized protein</fullName>
    </submittedName>
</protein>
<comment type="caution">
    <text evidence="2">The sequence shown here is derived from an EMBL/GenBank/DDBJ whole genome shotgun (WGS) entry which is preliminary data.</text>
</comment>
<dbReference type="VEuPathDB" id="FungiDB:RhiirFUN_002035"/>
<evidence type="ECO:0000256" key="1">
    <source>
        <dbReference type="SAM" id="MobiDB-lite"/>
    </source>
</evidence>
<name>A0A916E4V5_9GLOM</name>
<reference evidence="2" key="1">
    <citation type="submission" date="2020-05" db="EMBL/GenBank/DDBJ databases">
        <authorList>
            <person name="Rincon C."/>
            <person name="Sanders R I."/>
            <person name="Robbins C."/>
            <person name="Chaturvedi A."/>
        </authorList>
    </citation>
    <scope>NUCLEOTIDE SEQUENCE</scope>
    <source>
        <strain evidence="2">CHB12</strain>
    </source>
</reference>
<feature type="compositionally biased region" description="Polar residues" evidence="1">
    <location>
        <begin position="24"/>
        <end position="33"/>
    </location>
</feature>
<sequence length="494" mass="56524">MELIKKNRFLLRPRAAKKRGNPIFVSSQPTPKSESVPLEPKPLTRVNEVIIPEQSYSSIEIPTAITNKQNNTPETPSDFSEPGTYHPQFKRQRTNEDILHDEYDEQESFVASLPLFAIERRFDFGLNCDNNICCPCTMAVTGEIHPKKISLSVANPSSDIGSGRYGGMSLDETFNNKWRLGNISQETSSEVANSSSDMRPCEDELRVEQSSNVAENDERREREKRACRSVFDLVRLMELSRVGLAKPPKNPVNHVQLIEEIRKCTANLRNKPFSNDENAAQTSLAFETFPAINQEAITVEDFEPTSIEDSCSTVEYNEEASSVDTTFEEVDSTSLVRKDNVNDTSYERPILKRRVKQPNSWQDINEKSREKESVSFKDRLNPIAAAEYDKMDVIELDIYDELPNQLRSDVPKEFTRRWSTQDTEKFYKCIALLGLDFGRIATLSPVLLLDIFGQYGSFICLREFYFNFFFTVRSNISGSIKRQHGLICIKWKKI</sequence>
<feature type="compositionally biased region" description="Polar residues" evidence="1">
    <location>
        <begin position="65"/>
        <end position="78"/>
    </location>
</feature>
<evidence type="ECO:0000313" key="3">
    <source>
        <dbReference type="Proteomes" id="UP000684084"/>
    </source>
</evidence>
<dbReference type="EMBL" id="CAGKOT010000009">
    <property type="protein sequence ID" value="CAB5353984.1"/>
    <property type="molecule type" value="Genomic_DNA"/>
</dbReference>
<organism evidence="2 3">
    <name type="scientific">Rhizophagus irregularis</name>
    <dbReference type="NCBI Taxonomy" id="588596"/>
    <lineage>
        <taxon>Eukaryota</taxon>
        <taxon>Fungi</taxon>
        <taxon>Fungi incertae sedis</taxon>
        <taxon>Mucoromycota</taxon>
        <taxon>Glomeromycotina</taxon>
        <taxon>Glomeromycetes</taxon>
        <taxon>Glomerales</taxon>
        <taxon>Glomeraceae</taxon>
        <taxon>Rhizophagus</taxon>
    </lineage>
</organism>
<gene>
    <name evidence="2" type="ORF">CHRIB12_LOCUS5766</name>
</gene>
<dbReference type="OrthoDB" id="272624at2759"/>
<accession>A0A916E4V5</accession>
<feature type="compositionally biased region" description="Polar residues" evidence="1">
    <location>
        <begin position="186"/>
        <end position="197"/>
    </location>
</feature>
<evidence type="ECO:0000313" key="2">
    <source>
        <dbReference type="EMBL" id="CAB5353984.1"/>
    </source>
</evidence>
<proteinExistence type="predicted"/>
<feature type="region of interest" description="Disordered" evidence="1">
    <location>
        <begin position="186"/>
        <end position="220"/>
    </location>
</feature>
<feature type="region of interest" description="Disordered" evidence="1">
    <location>
        <begin position="65"/>
        <end position="87"/>
    </location>
</feature>